<evidence type="ECO:0000256" key="5">
    <source>
        <dbReference type="ARBA" id="ARBA00022759"/>
    </source>
</evidence>
<evidence type="ECO:0000256" key="7">
    <source>
        <dbReference type="SAM" id="MobiDB-lite"/>
    </source>
</evidence>
<evidence type="ECO:0000256" key="6">
    <source>
        <dbReference type="ARBA" id="ARBA00022801"/>
    </source>
</evidence>
<dbReference type="CDD" id="cd09280">
    <property type="entry name" value="RNase_HI_eukaryote_like"/>
    <property type="match status" value="1"/>
</dbReference>
<keyword evidence="3" id="KW-0540">Nuclease</keyword>
<dbReference type="PANTHER" id="PTHR10642:SF26">
    <property type="entry name" value="RIBONUCLEASE H1"/>
    <property type="match status" value="1"/>
</dbReference>
<evidence type="ECO:0000256" key="3">
    <source>
        <dbReference type="ARBA" id="ARBA00022722"/>
    </source>
</evidence>
<dbReference type="GO" id="GO:0004523">
    <property type="term" value="F:RNA-DNA hybrid ribonuclease activity"/>
    <property type="evidence" value="ECO:0007669"/>
    <property type="project" value="UniProtKB-EC"/>
</dbReference>
<dbReference type="InterPro" id="IPR002156">
    <property type="entry name" value="RNaseH_domain"/>
</dbReference>
<dbReference type="EMBL" id="CAJVCH010000001">
    <property type="protein sequence ID" value="CAG7629061.1"/>
    <property type="molecule type" value="Genomic_DNA"/>
</dbReference>
<evidence type="ECO:0000256" key="1">
    <source>
        <dbReference type="ARBA" id="ARBA00000077"/>
    </source>
</evidence>
<feature type="domain" description="RNase H type-1" evidence="8">
    <location>
        <begin position="80"/>
        <end position="226"/>
    </location>
</feature>
<dbReference type="GO" id="GO:0003676">
    <property type="term" value="F:nucleic acid binding"/>
    <property type="evidence" value="ECO:0007669"/>
    <property type="project" value="InterPro"/>
</dbReference>
<proteinExistence type="predicted"/>
<sequence>MILLSTSPPPEHYITFWVSRGYESKKYHVLCSQSLDAHIMNTSDDNIIRTDLRPVAHHFQSMRDDVAVATLSIMASRGQGNRSIEVYTDGACPNNGREGAQAGIGGHFPDNPRMDFSKPAAGRQTNNSAEIQAAAEAIERAKEHGYSGVKVKTDSEFLTKAANEWMGNWKSKGWTKADGGPVKNREDFQRLDRAREGMDVRFEHVRGHQGNPGNEQADKLARQGASRRY</sequence>
<evidence type="ECO:0000256" key="2">
    <source>
        <dbReference type="ARBA" id="ARBA00012180"/>
    </source>
</evidence>
<feature type="region of interest" description="Disordered" evidence="7">
    <location>
        <begin position="204"/>
        <end position="229"/>
    </location>
</feature>
<keyword evidence="10" id="KW-1185">Reference proteome</keyword>
<dbReference type="PROSITE" id="PS50879">
    <property type="entry name" value="RNASE_H_1"/>
    <property type="match status" value="1"/>
</dbReference>
<evidence type="ECO:0000256" key="4">
    <source>
        <dbReference type="ARBA" id="ARBA00022723"/>
    </source>
</evidence>
<evidence type="ECO:0000313" key="9">
    <source>
        <dbReference type="EMBL" id="CAG7629061.1"/>
    </source>
</evidence>
<comment type="caution">
    <text evidence="9">The sequence shown here is derived from an EMBL/GenBank/DDBJ whole genome shotgun (WGS) entry which is preliminary data.</text>
</comment>
<gene>
    <name evidence="9" type="ORF">AFUS01_LOCUS21</name>
</gene>
<organism evidence="9 10">
    <name type="scientific">Allacma fusca</name>
    <dbReference type="NCBI Taxonomy" id="39272"/>
    <lineage>
        <taxon>Eukaryota</taxon>
        <taxon>Metazoa</taxon>
        <taxon>Ecdysozoa</taxon>
        <taxon>Arthropoda</taxon>
        <taxon>Hexapoda</taxon>
        <taxon>Collembola</taxon>
        <taxon>Symphypleona</taxon>
        <taxon>Sminthuridae</taxon>
        <taxon>Allacma</taxon>
    </lineage>
</organism>
<keyword evidence="5" id="KW-0255">Endonuclease</keyword>
<dbReference type="Pfam" id="PF00075">
    <property type="entry name" value="RNase_H"/>
    <property type="match status" value="1"/>
</dbReference>
<name>A0A8J2J1A8_9HEXA</name>
<dbReference type="OrthoDB" id="407198at2759"/>
<dbReference type="GO" id="GO:0043137">
    <property type="term" value="P:DNA replication, removal of RNA primer"/>
    <property type="evidence" value="ECO:0007669"/>
    <property type="project" value="TreeGrafter"/>
</dbReference>
<dbReference type="InterPro" id="IPR050092">
    <property type="entry name" value="RNase_H"/>
</dbReference>
<keyword evidence="4" id="KW-0479">Metal-binding</keyword>
<reference evidence="9" key="1">
    <citation type="submission" date="2021-06" db="EMBL/GenBank/DDBJ databases">
        <authorList>
            <person name="Hodson N. C."/>
            <person name="Mongue J. A."/>
            <person name="Jaron S. K."/>
        </authorList>
    </citation>
    <scope>NUCLEOTIDE SEQUENCE</scope>
</reference>
<dbReference type="GO" id="GO:0046872">
    <property type="term" value="F:metal ion binding"/>
    <property type="evidence" value="ECO:0007669"/>
    <property type="project" value="UniProtKB-KW"/>
</dbReference>
<dbReference type="EC" id="3.1.26.4" evidence="2"/>
<evidence type="ECO:0000259" key="8">
    <source>
        <dbReference type="PROSITE" id="PS50879"/>
    </source>
</evidence>
<comment type="catalytic activity">
    <reaction evidence="1">
        <text>Endonucleolytic cleavage to 5'-phosphomonoester.</text>
        <dbReference type="EC" id="3.1.26.4"/>
    </reaction>
</comment>
<evidence type="ECO:0000313" key="10">
    <source>
        <dbReference type="Proteomes" id="UP000708208"/>
    </source>
</evidence>
<dbReference type="PANTHER" id="PTHR10642">
    <property type="entry name" value="RIBONUCLEASE H1"/>
    <property type="match status" value="1"/>
</dbReference>
<dbReference type="AlphaFoldDB" id="A0A8J2J1A8"/>
<protein>
    <recommendedName>
        <fullName evidence="2">ribonuclease H</fullName>
        <ecNumber evidence="2">3.1.26.4</ecNumber>
    </recommendedName>
</protein>
<dbReference type="Proteomes" id="UP000708208">
    <property type="component" value="Unassembled WGS sequence"/>
</dbReference>
<accession>A0A8J2J1A8</accession>
<keyword evidence="6" id="KW-0378">Hydrolase</keyword>